<evidence type="ECO:0000259" key="8">
    <source>
        <dbReference type="Pfam" id="PF20684"/>
    </source>
</evidence>
<dbReference type="PANTHER" id="PTHR33048">
    <property type="entry name" value="PTH11-LIKE INTEGRAL MEMBRANE PROTEIN (AFU_ORTHOLOGUE AFUA_5G11245)"/>
    <property type="match status" value="1"/>
</dbReference>
<evidence type="ECO:0000256" key="7">
    <source>
        <dbReference type="SAM" id="Phobius"/>
    </source>
</evidence>
<evidence type="ECO:0000256" key="6">
    <source>
        <dbReference type="SAM" id="MobiDB-lite"/>
    </source>
</evidence>
<feature type="domain" description="Rhodopsin" evidence="8">
    <location>
        <begin position="28"/>
        <end position="280"/>
    </location>
</feature>
<feature type="transmembrane region" description="Helical" evidence="7">
    <location>
        <begin position="178"/>
        <end position="196"/>
    </location>
</feature>
<comment type="caution">
    <text evidence="9">The sequence shown here is derived from an EMBL/GenBank/DDBJ whole genome shotgun (WGS) entry which is preliminary data.</text>
</comment>
<evidence type="ECO:0000313" key="9">
    <source>
        <dbReference type="EMBL" id="KAF3036803.1"/>
    </source>
</evidence>
<name>A0A9P4WMU1_9PLEO</name>
<feature type="transmembrane region" description="Helical" evidence="7">
    <location>
        <begin position="208"/>
        <end position="225"/>
    </location>
</feature>
<feature type="compositionally biased region" description="Basic and acidic residues" evidence="6">
    <location>
        <begin position="315"/>
        <end position="331"/>
    </location>
</feature>
<dbReference type="InterPro" id="IPR052337">
    <property type="entry name" value="SAT4-like"/>
</dbReference>
<keyword evidence="10" id="KW-1185">Reference proteome</keyword>
<feature type="transmembrane region" description="Helical" evidence="7">
    <location>
        <begin position="45"/>
        <end position="65"/>
    </location>
</feature>
<feature type="compositionally biased region" description="Basic and acidic residues" evidence="6">
    <location>
        <begin position="340"/>
        <end position="354"/>
    </location>
</feature>
<feature type="transmembrane region" description="Helical" evidence="7">
    <location>
        <begin position="16"/>
        <end position="36"/>
    </location>
</feature>
<reference evidence="9" key="1">
    <citation type="submission" date="2019-04" db="EMBL/GenBank/DDBJ databases">
        <title>Sequencing of skin fungus with MAO and IRED activity.</title>
        <authorList>
            <person name="Marsaioli A.J."/>
            <person name="Bonatto J.M.C."/>
            <person name="Reis Junior O."/>
        </authorList>
    </citation>
    <scope>NUCLEOTIDE SEQUENCE</scope>
    <source>
        <strain evidence="9">28M1</strain>
    </source>
</reference>
<dbReference type="AlphaFoldDB" id="A0A9P4WMU1"/>
<dbReference type="EMBL" id="SWKV01000047">
    <property type="protein sequence ID" value="KAF3036803.1"/>
    <property type="molecule type" value="Genomic_DNA"/>
</dbReference>
<dbReference type="InterPro" id="IPR049326">
    <property type="entry name" value="Rhodopsin_dom_fungi"/>
</dbReference>
<gene>
    <name evidence="9" type="ORF">E8E12_005043</name>
</gene>
<organism evidence="9 10">
    <name type="scientific">Didymella heteroderae</name>
    <dbReference type="NCBI Taxonomy" id="1769908"/>
    <lineage>
        <taxon>Eukaryota</taxon>
        <taxon>Fungi</taxon>
        <taxon>Dikarya</taxon>
        <taxon>Ascomycota</taxon>
        <taxon>Pezizomycotina</taxon>
        <taxon>Dothideomycetes</taxon>
        <taxon>Pleosporomycetidae</taxon>
        <taxon>Pleosporales</taxon>
        <taxon>Pleosporineae</taxon>
        <taxon>Didymellaceae</taxon>
        <taxon>Didymella</taxon>
    </lineage>
</organism>
<keyword evidence="3 7" id="KW-1133">Transmembrane helix</keyword>
<protein>
    <recommendedName>
        <fullName evidence="8">Rhodopsin domain-containing protein</fullName>
    </recommendedName>
</protein>
<keyword evidence="4 7" id="KW-0472">Membrane</keyword>
<feature type="transmembrane region" description="Helical" evidence="7">
    <location>
        <begin position="85"/>
        <end position="110"/>
    </location>
</feature>
<evidence type="ECO:0000256" key="5">
    <source>
        <dbReference type="ARBA" id="ARBA00038359"/>
    </source>
</evidence>
<evidence type="ECO:0000256" key="3">
    <source>
        <dbReference type="ARBA" id="ARBA00022989"/>
    </source>
</evidence>
<accession>A0A9P4WMU1</accession>
<sequence>MSAAADQGPLLNRVSMAQYTIAVVFVLLRFSVRGFVVKKFGLDDLFIFIAITLGLGQTATIVLQVEHGRGRHSSELHEGDFDLMLMYKWINMLIYFVANWAVKMSILALYHRIGSGKRGLPLIVQSRAIWATAGFISAFTLAVILVQIFSCLPVTAAWDVAQIPLMCIDGASFMHAQGGINVFTDIVLLLYPLPLLRLLKFNKRQRTALIVIFSIGLIPVIASTMRLCEIVMSGNAIQTGMAWQQADSSWTWAWVPVWSQIEVDIGILTACLPCLSPLLRLFFHSTHQQRTMTPSMVTLPKYAGSGSWSSVGSQDSDKGQEKEREGMEAEQKAGPNGRGQGERGKEVQWSEKELPPIPEETERASAYYEDASDEEEAREIGVARQVGIARSSSKRVEYSRRMS</sequence>
<proteinExistence type="inferred from homology"/>
<dbReference type="OrthoDB" id="5273647at2759"/>
<dbReference type="Pfam" id="PF20684">
    <property type="entry name" value="Fung_rhodopsin"/>
    <property type="match status" value="1"/>
</dbReference>
<keyword evidence="2 7" id="KW-0812">Transmembrane</keyword>
<feature type="region of interest" description="Disordered" evidence="6">
    <location>
        <begin position="305"/>
        <end position="379"/>
    </location>
</feature>
<evidence type="ECO:0000313" key="10">
    <source>
        <dbReference type="Proteomes" id="UP000758155"/>
    </source>
</evidence>
<feature type="transmembrane region" description="Helical" evidence="7">
    <location>
        <begin position="265"/>
        <end position="283"/>
    </location>
</feature>
<comment type="similarity">
    <text evidence="5">Belongs to the SAT4 family.</text>
</comment>
<evidence type="ECO:0000256" key="1">
    <source>
        <dbReference type="ARBA" id="ARBA00004141"/>
    </source>
</evidence>
<evidence type="ECO:0000256" key="2">
    <source>
        <dbReference type="ARBA" id="ARBA00022692"/>
    </source>
</evidence>
<dbReference type="Proteomes" id="UP000758155">
    <property type="component" value="Unassembled WGS sequence"/>
</dbReference>
<dbReference type="PANTHER" id="PTHR33048:SF123">
    <property type="entry name" value="INTEGRAL MEMBRANE PROTEIN"/>
    <property type="match status" value="1"/>
</dbReference>
<comment type="subcellular location">
    <subcellularLocation>
        <location evidence="1">Membrane</location>
        <topology evidence="1">Multi-pass membrane protein</topology>
    </subcellularLocation>
</comment>
<evidence type="ECO:0000256" key="4">
    <source>
        <dbReference type="ARBA" id="ARBA00023136"/>
    </source>
</evidence>
<feature type="compositionally biased region" description="Low complexity" evidence="6">
    <location>
        <begin position="305"/>
        <end position="314"/>
    </location>
</feature>
<dbReference type="GO" id="GO:0016020">
    <property type="term" value="C:membrane"/>
    <property type="evidence" value="ECO:0007669"/>
    <property type="project" value="UniProtKB-SubCell"/>
</dbReference>
<feature type="transmembrane region" description="Helical" evidence="7">
    <location>
        <begin position="130"/>
        <end position="158"/>
    </location>
</feature>